<evidence type="ECO:0000256" key="1">
    <source>
        <dbReference type="SAM" id="MobiDB-lite"/>
    </source>
</evidence>
<proteinExistence type="predicted"/>
<feature type="region of interest" description="Disordered" evidence="1">
    <location>
        <begin position="1"/>
        <end position="131"/>
    </location>
</feature>
<gene>
    <name evidence="2" type="ORF">LTR77_007289</name>
</gene>
<dbReference type="Proteomes" id="UP001337655">
    <property type="component" value="Unassembled WGS sequence"/>
</dbReference>
<keyword evidence="3" id="KW-1185">Reference proteome</keyword>
<reference evidence="2 3" key="1">
    <citation type="submission" date="2023-08" db="EMBL/GenBank/DDBJ databases">
        <title>Black Yeasts Isolated from many extreme environments.</title>
        <authorList>
            <person name="Coleine C."/>
            <person name="Stajich J.E."/>
            <person name="Selbmann L."/>
        </authorList>
    </citation>
    <scope>NUCLEOTIDE SEQUENCE [LARGE SCALE GENOMIC DNA]</scope>
    <source>
        <strain evidence="2 3">CCFEE 5935</strain>
    </source>
</reference>
<feature type="compositionally biased region" description="Acidic residues" evidence="1">
    <location>
        <begin position="90"/>
        <end position="100"/>
    </location>
</feature>
<dbReference type="EMBL" id="JAVRRT010000011">
    <property type="protein sequence ID" value="KAK5167590.1"/>
    <property type="molecule type" value="Genomic_DNA"/>
</dbReference>
<dbReference type="RefSeq" id="XP_064657296.1">
    <property type="nucleotide sequence ID" value="XM_064804526.1"/>
</dbReference>
<accession>A0AAV9P8D2</accession>
<evidence type="ECO:0000313" key="3">
    <source>
        <dbReference type="Proteomes" id="UP001337655"/>
    </source>
</evidence>
<organism evidence="2 3">
    <name type="scientific">Saxophila tyrrhenica</name>
    <dbReference type="NCBI Taxonomy" id="1690608"/>
    <lineage>
        <taxon>Eukaryota</taxon>
        <taxon>Fungi</taxon>
        <taxon>Dikarya</taxon>
        <taxon>Ascomycota</taxon>
        <taxon>Pezizomycotina</taxon>
        <taxon>Dothideomycetes</taxon>
        <taxon>Dothideomycetidae</taxon>
        <taxon>Mycosphaerellales</taxon>
        <taxon>Extremaceae</taxon>
        <taxon>Saxophila</taxon>
    </lineage>
</organism>
<protein>
    <submittedName>
        <fullName evidence="2">Uncharacterized protein</fullName>
    </submittedName>
</protein>
<feature type="compositionally biased region" description="Acidic residues" evidence="1">
    <location>
        <begin position="174"/>
        <end position="194"/>
    </location>
</feature>
<feature type="compositionally biased region" description="Low complexity" evidence="1">
    <location>
        <begin position="37"/>
        <end position="48"/>
    </location>
</feature>
<feature type="compositionally biased region" description="Basic residues" evidence="1">
    <location>
        <begin position="16"/>
        <end position="26"/>
    </location>
</feature>
<evidence type="ECO:0000313" key="2">
    <source>
        <dbReference type="EMBL" id="KAK5167590.1"/>
    </source>
</evidence>
<dbReference type="Pfam" id="PF15370">
    <property type="entry name" value="NOPCHAP1"/>
    <property type="match status" value="1"/>
</dbReference>
<dbReference type="GeneID" id="89928625"/>
<name>A0AAV9P8D2_9PEZI</name>
<dbReference type="AlphaFoldDB" id="A0AAV9P8D2"/>
<comment type="caution">
    <text evidence="2">The sequence shown here is derived from an EMBL/GenBank/DDBJ whole genome shotgun (WGS) entry which is preliminary data.</text>
</comment>
<dbReference type="PANTHER" id="PTHR38489:SF1">
    <property type="entry name" value="HISTONE CHAPERONE DOMAIN-CONTAINING PROTEIN"/>
    <property type="match status" value="1"/>
</dbReference>
<sequence>MAIKRSVEEAGASAARPRRQHLKRIKISPTHEDTDNSSEASSGSVSEDSALRSSPQPSDPERNSSMSSLEPSAANGDDDSESSISSTSSEDSEIDSDSETEITTIGQPKKPPIHKQGLQEGAQDLRSRLSSFLPQMAEANRLLADKSDGYSLEEVGEDEQHIEMNLGLGVLEQQGEEDAENSLDESSDEEDVGEELPAFSEGVNGVKQDREADVLGKLMGQDRKRQKVGIQEAD</sequence>
<dbReference type="GO" id="GO:0000492">
    <property type="term" value="P:box C/D snoRNP assembly"/>
    <property type="evidence" value="ECO:0007669"/>
    <property type="project" value="InterPro"/>
</dbReference>
<dbReference type="InterPro" id="IPR027921">
    <property type="entry name" value="NOPCHAP1"/>
</dbReference>
<dbReference type="PANTHER" id="PTHR38489">
    <property type="entry name" value="HISTONE CHAPERONE DOMAIN-CONTAINING PROTEIN"/>
    <property type="match status" value="1"/>
</dbReference>
<feature type="region of interest" description="Disordered" evidence="1">
    <location>
        <begin position="170"/>
        <end position="206"/>
    </location>
</feature>